<accession>A0A8K0MQ46</accession>
<evidence type="ECO:0000256" key="1">
    <source>
        <dbReference type="SAM" id="MobiDB-lite"/>
    </source>
</evidence>
<proteinExistence type="predicted"/>
<dbReference type="AlphaFoldDB" id="A0A8K0MQ46"/>
<dbReference type="EMBL" id="VOIH02000002">
    <property type="protein sequence ID" value="KAF3453878.1"/>
    <property type="molecule type" value="Genomic_DNA"/>
</dbReference>
<evidence type="ECO:0000313" key="3">
    <source>
        <dbReference type="Proteomes" id="UP000796880"/>
    </source>
</evidence>
<dbReference type="Proteomes" id="UP000796880">
    <property type="component" value="Unassembled WGS sequence"/>
</dbReference>
<keyword evidence="3" id="KW-1185">Reference proteome</keyword>
<gene>
    <name evidence="2" type="ORF">FNV43_RR04319</name>
</gene>
<feature type="compositionally biased region" description="Basic and acidic residues" evidence="1">
    <location>
        <begin position="16"/>
        <end position="25"/>
    </location>
</feature>
<organism evidence="2 3">
    <name type="scientific">Rhamnella rubrinervis</name>
    <dbReference type="NCBI Taxonomy" id="2594499"/>
    <lineage>
        <taxon>Eukaryota</taxon>
        <taxon>Viridiplantae</taxon>
        <taxon>Streptophyta</taxon>
        <taxon>Embryophyta</taxon>
        <taxon>Tracheophyta</taxon>
        <taxon>Spermatophyta</taxon>
        <taxon>Magnoliopsida</taxon>
        <taxon>eudicotyledons</taxon>
        <taxon>Gunneridae</taxon>
        <taxon>Pentapetalae</taxon>
        <taxon>rosids</taxon>
        <taxon>fabids</taxon>
        <taxon>Rosales</taxon>
        <taxon>Rhamnaceae</taxon>
        <taxon>rhamnoid group</taxon>
        <taxon>Rhamneae</taxon>
        <taxon>Rhamnella</taxon>
    </lineage>
</organism>
<feature type="region of interest" description="Disordered" evidence="1">
    <location>
        <begin position="1"/>
        <end position="29"/>
    </location>
</feature>
<comment type="caution">
    <text evidence="2">The sequence shown here is derived from an EMBL/GenBank/DDBJ whole genome shotgun (WGS) entry which is preliminary data.</text>
</comment>
<reference evidence="2" key="1">
    <citation type="submission" date="2020-03" db="EMBL/GenBank/DDBJ databases">
        <title>A high-quality chromosome-level genome assembly of a woody plant with both climbing and erect habits, Rhamnella rubrinervis.</title>
        <authorList>
            <person name="Lu Z."/>
            <person name="Yang Y."/>
            <person name="Zhu X."/>
            <person name="Sun Y."/>
        </authorList>
    </citation>
    <scope>NUCLEOTIDE SEQUENCE</scope>
    <source>
        <strain evidence="2">BYM</strain>
        <tissue evidence="2">Leaf</tissue>
    </source>
</reference>
<sequence>MLKMTESPSESVPESRIIDNNENNHHSSLPEIPIDIVSEEEMGLLEAALALARFSFTSSVIAPAIRSTTFKATLGPFNQLRKKKGLSVTDVTVTVVKHASGASQRGVAQNQVFGVRMAFPEERGGLHWCFPQLETHHQGDRQDSLTFWKVGIPYLHQPGDMREGLGIALAKARPLEVVLAPRLPLQLYECL</sequence>
<evidence type="ECO:0000313" key="2">
    <source>
        <dbReference type="EMBL" id="KAF3453878.1"/>
    </source>
</evidence>
<name>A0A8K0MQ46_9ROSA</name>
<protein>
    <submittedName>
        <fullName evidence="2">Uncharacterized protein</fullName>
    </submittedName>
</protein>
<feature type="compositionally biased region" description="Polar residues" evidence="1">
    <location>
        <begin position="1"/>
        <end position="12"/>
    </location>
</feature>